<dbReference type="InterPro" id="IPR016187">
    <property type="entry name" value="CTDL_fold"/>
</dbReference>
<organism evidence="3 4">
    <name type="scientific">Caenorhabditis angaria</name>
    <dbReference type="NCBI Taxonomy" id="860376"/>
    <lineage>
        <taxon>Eukaryota</taxon>
        <taxon>Metazoa</taxon>
        <taxon>Ecdysozoa</taxon>
        <taxon>Nematoda</taxon>
        <taxon>Chromadorea</taxon>
        <taxon>Rhabditida</taxon>
        <taxon>Rhabditina</taxon>
        <taxon>Rhabditomorpha</taxon>
        <taxon>Rhabditoidea</taxon>
        <taxon>Rhabditidae</taxon>
        <taxon>Peloderinae</taxon>
        <taxon>Caenorhabditis</taxon>
    </lineage>
</organism>
<dbReference type="PROSITE" id="PS50041">
    <property type="entry name" value="C_TYPE_LECTIN_2"/>
    <property type="match status" value="2"/>
</dbReference>
<dbReference type="Proteomes" id="UP001152747">
    <property type="component" value="Unassembled WGS sequence"/>
</dbReference>
<feature type="signal peptide" evidence="1">
    <location>
        <begin position="1"/>
        <end position="17"/>
    </location>
</feature>
<dbReference type="InterPro" id="IPR016186">
    <property type="entry name" value="C-type_lectin-like/link_sf"/>
</dbReference>
<feature type="chain" id="PRO_5040209888" description="C-type lectin domain-containing protein" evidence="1">
    <location>
        <begin position="18"/>
        <end position="296"/>
    </location>
</feature>
<dbReference type="SUPFAM" id="SSF56436">
    <property type="entry name" value="C-type lectin-like"/>
    <property type="match status" value="2"/>
</dbReference>
<evidence type="ECO:0000313" key="3">
    <source>
        <dbReference type="EMBL" id="CAI5449638.1"/>
    </source>
</evidence>
<protein>
    <recommendedName>
        <fullName evidence="2">C-type lectin domain-containing protein</fullName>
    </recommendedName>
</protein>
<dbReference type="Gene3D" id="3.10.100.10">
    <property type="entry name" value="Mannose-Binding Protein A, subunit A"/>
    <property type="match status" value="2"/>
</dbReference>
<proteinExistence type="predicted"/>
<comment type="caution">
    <text evidence="3">The sequence shown here is derived from an EMBL/GenBank/DDBJ whole genome shotgun (WGS) entry which is preliminary data.</text>
</comment>
<dbReference type="SMART" id="SM00034">
    <property type="entry name" value="CLECT"/>
    <property type="match status" value="2"/>
</dbReference>
<reference evidence="3" key="1">
    <citation type="submission" date="2022-11" db="EMBL/GenBank/DDBJ databases">
        <authorList>
            <person name="Kikuchi T."/>
        </authorList>
    </citation>
    <scope>NUCLEOTIDE SEQUENCE</scope>
    <source>
        <strain evidence="3">PS1010</strain>
    </source>
</reference>
<dbReference type="AlphaFoldDB" id="A0A9P1IUJ8"/>
<dbReference type="Pfam" id="PF00059">
    <property type="entry name" value="Lectin_C"/>
    <property type="match status" value="2"/>
</dbReference>
<keyword evidence="1" id="KW-0732">Signal</keyword>
<dbReference type="EMBL" id="CANHGI010000004">
    <property type="protein sequence ID" value="CAI5449638.1"/>
    <property type="molecule type" value="Genomic_DNA"/>
</dbReference>
<dbReference type="PANTHER" id="PTHR22803">
    <property type="entry name" value="MANNOSE, PHOSPHOLIPASE, LECTIN RECEPTOR RELATED"/>
    <property type="match status" value="1"/>
</dbReference>
<evidence type="ECO:0000256" key="1">
    <source>
        <dbReference type="SAM" id="SignalP"/>
    </source>
</evidence>
<name>A0A9P1IUJ8_9PELO</name>
<feature type="domain" description="C-type lectin" evidence="2">
    <location>
        <begin position="27"/>
        <end position="128"/>
    </location>
</feature>
<dbReference type="CDD" id="cd00037">
    <property type="entry name" value="CLECT"/>
    <property type="match status" value="2"/>
</dbReference>
<feature type="domain" description="C-type lectin" evidence="2">
    <location>
        <begin position="163"/>
        <end position="291"/>
    </location>
</feature>
<dbReference type="OrthoDB" id="5877119at2759"/>
<sequence>MKLLLFLLFSTFSRTISQQCSAGQIAYSSLCLQFIRTPLDFHSAESICSGFSGHLVSIHNSIDNRNVASQAQQFTDGAFWVGAKAIAQDVTNPLNWYWTDGTTFDYQNYQAGQPTSQGSTSCMQVLPGTVCRLPANSPHKPRQPAPTPTIPSHCPSGYTWFSETDFCYKNFVRSTNFNDARSSCQADGGELASIHSQVENDFLVQFTKTGLTVKDNNWNDQVWIGYVYQNQKWQWTDGTNSTFVNWGDGEPNDMQKEWWTVLVADPHESKNSEATKWNNVGQIDERAFVCKRAVLH</sequence>
<gene>
    <name evidence="3" type="ORF">CAMP_LOCUS12275</name>
</gene>
<dbReference type="FunFam" id="3.10.100.10:FF:000091">
    <property type="entry name" value="C-type LECtin"/>
    <property type="match status" value="1"/>
</dbReference>
<dbReference type="InterPro" id="IPR050111">
    <property type="entry name" value="C-type_lectin/snaclec_domain"/>
</dbReference>
<keyword evidence="4" id="KW-1185">Reference proteome</keyword>
<evidence type="ECO:0000313" key="4">
    <source>
        <dbReference type="Proteomes" id="UP001152747"/>
    </source>
</evidence>
<evidence type="ECO:0000259" key="2">
    <source>
        <dbReference type="PROSITE" id="PS50041"/>
    </source>
</evidence>
<accession>A0A9P1IUJ8</accession>
<dbReference type="InterPro" id="IPR001304">
    <property type="entry name" value="C-type_lectin-like"/>
</dbReference>